<dbReference type="EMBL" id="CP000884">
    <property type="protein sequence ID" value="ABX35931.1"/>
    <property type="molecule type" value="Genomic_DNA"/>
</dbReference>
<evidence type="ECO:0000256" key="8">
    <source>
        <dbReference type="ARBA" id="ARBA00049547"/>
    </source>
</evidence>
<evidence type="ECO:0000256" key="5">
    <source>
        <dbReference type="ARBA" id="ARBA00023002"/>
    </source>
</evidence>
<evidence type="ECO:0000256" key="6">
    <source>
        <dbReference type="ARBA" id="ARBA00039101"/>
    </source>
</evidence>
<dbReference type="AlphaFoldDB" id="A9BZM3"/>
<evidence type="ECO:0000313" key="12">
    <source>
        <dbReference type="Proteomes" id="UP000000784"/>
    </source>
</evidence>
<evidence type="ECO:0000256" key="9">
    <source>
        <dbReference type="SAM" id="MobiDB-lite"/>
    </source>
</evidence>
<protein>
    <recommendedName>
        <fullName evidence="7">D-amino-acid oxidase</fullName>
        <ecNumber evidence="6">1.4.3.3</ecNumber>
    </recommendedName>
</protein>
<comment type="catalytic activity">
    <reaction evidence="8">
        <text>a D-alpha-amino acid + O2 + H2O = a 2-oxocarboxylate + H2O2 + NH4(+)</text>
        <dbReference type="Rhea" id="RHEA:21816"/>
        <dbReference type="ChEBI" id="CHEBI:15377"/>
        <dbReference type="ChEBI" id="CHEBI:15379"/>
        <dbReference type="ChEBI" id="CHEBI:16240"/>
        <dbReference type="ChEBI" id="CHEBI:28938"/>
        <dbReference type="ChEBI" id="CHEBI:35179"/>
        <dbReference type="ChEBI" id="CHEBI:59871"/>
        <dbReference type="EC" id="1.4.3.3"/>
    </reaction>
    <physiologicalReaction direction="left-to-right" evidence="8">
        <dbReference type="Rhea" id="RHEA:21817"/>
    </physiologicalReaction>
</comment>
<comment type="cofactor">
    <cofactor evidence="1">
        <name>FAD</name>
        <dbReference type="ChEBI" id="CHEBI:57692"/>
    </cofactor>
</comment>
<dbReference type="InterPro" id="IPR023209">
    <property type="entry name" value="DAO"/>
</dbReference>
<dbReference type="PANTHER" id="PTHR11530:SF11">
    <property type="entry name" value="D-ASPARTATE OXIDASE"/>
    <property type="match status" value="1"/>
</dbReference>
<name>A9BZM3_DELAS</name>
<dbReference type="GO" id="GO:0003884">
    <property type="term" value="F:D-amino-acid oxidase activity"/>
    <property type="evidence" value="ECO:0007669"/>
    <property type="project" value="UniProtKB-EC"/>
</dbReference>
<proteinExistence type="inferred from homology"/>
<evidence type="ECO:0000313" key="11">
    <source>
        <dbReference type="EMBL" id="ABX35931.1"/>
    </source>
</evidence>
<dbReference type="InterPro" id="IPR006076">
    <property type="entry name" value="FAD-dep_OxRdtase"/>
</dbReference>
<sequence length="398" mass="43350">MSSTCPVRGQPAGSPTGMGALDHQMHMSVLQASSRIAILGGGLMGRLLALALARRGHGIAVYDAHGPEGDGAAARVAAAMLAPLAESAITEPGVVRMGQHGLTRWPELLAQLDAPVFFQQNGTLILWHRQDAGDAQRFFGLLEKNRRINPSLPALQPLADQALHDCEPALERRFAQAMYLQGEGQLDNRQLLASLHATLTRLGVEQHWNQPRELADFRPGTPGQPDWVLDCRGLGARGQWPALRGVRGEVVRIHAPEVTLQRPTRLIHPRYPIYIAPKEDHLFVIGATEIESDDMSPASVRSTLELLSAAYTVHPGFAEGRIVEIATQCRPTLPDNLPAVRWSAPRVMEVNGLYRHGFMIAPAMLDVVLELLDSGDSELARRFDVAVEHAPSQHKAAA</sequence>
<dbReference type="KEGG" id="dac:Daci_3293"/>
<evidence type="ECO:0000256" key="7">
    <source>
        <dbReference type="ARBA" id="ARBA00039751"/>
    </source>
</evidence>
<keyword evidence="12" id="KW-1185">Reference proteome</keyword>
<dbReference type="GO" id="GO:0071949">
    <property type="term" value="F:FAD binding"/>
    <property type="evidence" value="ECO:0007669"/>
    <property type="project" value="InterPro"/>
</dbReference>
<dbReference type="GO" id="GO:0046416">
    <property type="term" value="P:D-amino acid metabolic process"/>
    <property type="evidence" value="ECO:0007669"/>
    <property type="project" value="InterPro"/>
</dbReference>
<reference evidence="11 12" key="1">
    <citation type="journal article" date="2004" name="Appl. Environ. Microbiol.">
        <title>Mineralization of individual congeners of linear alkylbenzenesulfonate by defined pairs of heterotrophic bacteria.</title>
        <authorList>
            <person name="Schleheck D."/>
            <person name="Knepper T.P."/>
            <person name="Fischer K."/>
            <person name="Cook A.M."/>
        </authorList>
    </citation>
    <scope>NUCLEOTIDE SEQUENCE [LARGE SCALE GENOMIC DNA]</scope>
    <source>
        <strain evidence="12">DSM 14801 / SPH-1</strain>
    </source>
</reference>
<dbReference type="PANTHER" id="PTHR11530">
    <property type="entry name" value="D-AMINO ACID OXIDASE"/>
    <property type="match status" value="1"/>
</dbReference>
<organism evidence="11 12">
    <name type="scientific">Delftia acidovorans (strain DSM 14801 / SPH-1)</name>
    <dbReference type="NCBI Taxonomy" id="398578"/>
    <lineage>
        <taxon>Bacteria</taxon>
        <taxon>Pseudomonadati</taxon>
        <taxon>Pseudomonadota</taxon>
        <taxon>Betaproteobacteria</taxon>
        <taxon>Burkholderiales</taxon>
        <taxon>Comamonadaceae</taxon>
        <taxon>Delftia</taxon>
    </lineage>
</organism>
<comment type="similarity">
    <text evidence="2">Belongs to the DAMOX/DASOX family.</text>
</comment>
<dbReference type="SUPFAM" id="SSF51971">
    <property type="entry name" value="Nucleotide-binding domain"/>
    <property type="match status" value="1"/>
</dbReference>
<dbReference type="STRING" id="398578.Daci_3293"/>
<evidence type="ECO:0000256" key="1">
    <source>
        <dbReference type="ARBA" id="ARBA00001974"/>
    </source>
</evidence>
<dbReference type="HOGENOM" id="CLU_007884_1_0_4"/>
<gene>
    <name evidence="11" type="ordered locus">Daci_3293</name>
</gene>
<evidence type="ECO:0000256" key="3">
    <source>
        <dbReference type="ARBA" id="ARBA00022630"/>
    </source>
</evidence>
<reference evidence="12" key="2">
    <citation type="submission" date="2007-11" db="EMBL/GenBank/DDBJ databases">
        <title>Complete sequence of Delftia acidovorans DSM 14801 / SPH-1.</title>
        <authorList>
            <person name="Copeland A."/>
            <person name="Lucas S."/>
            <person name="Lapidus A."/>
            <person name="Barry K."/>
            <person name="Glavina del Rio T."/>
            <person name="Dalin E."/>
            <person name="Tice H."/>
            <person name="Pitluck S."/>
            <person name="Lowry S."/>
            <person name="Clum A."/>
            <person name="Schmutz J."/>
            <person name="Larimer F."/>
            <person name="Land M."/>
            <person name="Hauser L."/>
            <person name="Kyrpides N."/>
            <person name="Kim E."/>
            <person name="Schleheck D."/>
            <person name="Richardson P."/>
        </authorList>
    </citation>
    <scope>NUCLEOTIDE SEQUENCE [LARGE SCALE GENOMIC DNA]</scope>
    <source>
        <strain evidence="12">DSM 14801 / SPH-1</strain>
    </source>
</reference>
<keyword evidence="5" id="KW-0560">Oxidoreductase</keyword>
<evidence type="ECO:0000256" key="2">
    <source>
        <dbReference type="ARBA" id="ARBA00006730"/>
    </source>
</evidence>
<evidence type="ECO:0000259" key="10">
    <source>
        <dbReference type="Pfam" id="PF01266"/>
    </source>
</evidence>
<dbReference type="Gene3D" id="3.50.50.60">
    <property type="entry name" value="FAD/NAD(P)-binding domain"/>
    <property type="match status" value="1"/>
</dbReference>
<accession>A9BZM3</accession>
<dbReference type="SUPFAM" id="SSF54373">
    <property type="entry name" value="FAD-linked reductases, C-terminal domain"/>
    <property type="match status" value="1"/>
</dbReference>
<keyword evidence="3" id="KW-0285">Flavoprotein</keyword>
<dbReference type="eggNOG" id="COG0665">
    <property type="taxonomic scope" value="Bacteria"/>
</dbReference>
<dbReference type="Gene3D" id="3.30.9.10">
    <property type="entry name" value="D-Amino Acid Oxidase, subunit A, domain 2"/>
    <property type="match status" value="1"/>
</dbReference>
<dbReference type="EC" id="1.4.3.3" evidence="6"/>
<feature type="domain" description="FAD dependent oxidoreductase" evidence="10">
    <location>
        <begin position="35"/>
        <end position="364"/>
    </location>
</feature>
<evidence type="ECO:0000256" key="4">
    <source>
        <dbReference type="ARBA" id="ARBA00022827"/>
    </source>
</evidence>
<dbReference type="Proteomes" id="UP000000784">
    <property type="component" value="Chromosome"/>
</dbReference>
<dbReference type="Pfam" id="PF01266">
    <property type="entry name" value="DAO"/>
    <property type="match status" value="1"/>
</dbReference>
<feature type="region of interest" description="Disordered" evidence="9">
    <location>
        <begin position="1"/>
        <end position="20"/>
    </location>
</feature>
<keyword evidence="4" id="KW-0274">FAD</keyword>
<dbReference type="InterPro" id="IPR036188">
    <property type="entry name" value="FAD/NAD-bd_sf"/>
</dbReference>